<evidence type="ECO:0000313" key="2">
    <source>
        <dbReference type="EMBL" id="EJD34860.1"/>
    </source>
</evidence>
<evidence type="ECO:0000313" key="3">
    <source>
        <dbReference type="Proteomes" id="UP000006514"/>
    </source>
</evidence>
<keyword evidence="3" id="KW-1185">Reference proteome</keyword>
<feature type="region of interest" description="Disordered" evidence="1">
    <location>
        <begin position="93"/>
        <end position="134"/>
    </location>
</feature>
<gene>
    <name evidence="2" type="ORF">AURDEDRAFT_176113</name>
</gene>
<dbReference type="AlphaFoldDB" id="J0LDT0"/>
<sequence>MSQAAPSSTTLHRRRPRAACLRFQIAQQRRRAGSAGRAREVHERLTKPWYAALGVHALKAVLADNHVNVQHLLEKGKLVAKVHLLLEEELRKRARAGKSGEASTGAEGTDAPASADAGGKKPKPALPPERQSVL</sequence>
<reference evidence="3" key="1">
    <citation type="journal article" date="2012" name="Science">
        <title>The Paleozoic origin of enzymatic lignin decomposition reconstructed from 31 fungal genomes.</title>
        <authorList>
            <person name="Floudas D."/>
            <person name="Binder M."/>
            <person name="Riley R."/>
            <person name="Barry K."/>
            <person name="Blanchette R.A."/>
            <person name="Henrissat B."/>
            <person name="Martinez A.T."/>
            <person name="Otillar R."/>
            <person name="Spatafora J.W."/>
            <person name="Yadav J.S."/>
            <person name="Aerts A."/>
            <person name="Benoit I."/>
            <person name="Boyd A."/>
            <person name="Carlson A."/>
            <person name="Copeland A."/>
            <person name="Coutinho P.M."/>
            <person name="de Vries R.P."/>
            <person name="Ferreira P."/>
            <person name="Findley K."/>
            <person name="Foster B."/>
            <person name="Gaskell J."/>
            <person name="Glotzer D."/>
            <person name="Gorecki P."/>
            <person name="Heitman J."/>
            <person name="Hesse C."/>
            <person name="Hori C."/>
            <person name="Igarashi K."/>
            <person name="Jurgens J.A."/>
            <person name="Kallen N."/>
            <person name="Kersten P."/>
            <person name="Kohler A."/>
            <person name="Kuees U."/>
            <person name="Kumar T.K.A."/>
            <person name="Kuo A."/>
            <person name="LaButti K."/>
            <person name="Larrondo L.F."/>
            <person name="Lindquist E."/>
            <person name="Ling A."/>
            <person name="Lombard V."/>
            <person name="Lucas S."/>
            <person name="Lundell T."/>
            <person name="Martin R."/>
            <person name="McLaughlin D.J."/>
            <person name="Morgenstern I."/>
            <person name="Morin E."/>
            <person name="Murat C."/>
            <person name="Nagy L.G."/>
            <person name="Nolan M."/>
            <person name="Ohm R.A."/>
            <person name="Patyshakuliyeva A."/>
            <person name="Rokas A."/>
            <person name="Ruiz-Duenas F.J."/>
            <person name="Sabat G."/>
            <person name="Salamov A."/>
            <person name="Samejima M."/>
            <person name="Schmutz J."/>
            <person name="Slot J.C."/>
            <person name="St John F."/>
            <person name="Stenlid J."/>
            <person name="Sun H."/>
            <person name="Sun S."/>
            <person name="Syed K."/>
            <person name="Tsang A."/>
            <person name="Wiebenga A."/>
            <person name="Young D."/>
            <person name="Pisabarro A."/>
            <person name="Eastwood D.C."/>
            <person name="Martin F."/>
            <person name="Cullen D."/>
            <person name="Grigoriev I.V."/>
            <person name="Hibbett D.S."/>
        </authorList>
    </citation>
    <scope>NUCLEOTIDE SEQUENCE [LARGE SCALE GENOMIC DNA]</scope>
    <source>
        <strain evidence="3">TFB10046</strain>
    </source>
</reference>
<evidence type="ECO:0000256" key="1">
    <source>
        <dbReference type="SAM" id="MobiDB-lite"/>
    </source>
</evidence>
<organism evidence="2 3">
    <name type="scientific">Auricularia subglabra (strain TFB-10046 / SS5)</name>
    <name type="common">White-rot fungus</name>
    <name type="synonym">Auricularia delicata (strain TFB10046)</name>
    <dbReference type="NCBI Taxonomy" id="717982"/>
    <lineage>
        <taxon>Eukaryota</taxon>
        <taxon>Fungi</taxon>
        <taxon>Dikarya</taxon>
        <taxon>Basidiomycota</taxon>
        <taxon>Agaricomycotina</taxon>
        <taxon>Agaricomycetes</taxon>
        <taxon>Auriculariales</taxon>
        <taxon>Auriculariaceae</taxon>
        <taxon>Auricularia</taxon>
    </lineage>
</organism>
<accession>J0LDT0</accession>
<protein>
    <submittedName>
        <fullName evidence="2">Uncharacterized protein</fullName>
    </submittedName>
</protein>
<dbReference type="EMBL" id="JH687917">
    <property type="protein sequence ID" value="EJD34860.1"/>
    <property type="molecule type" value="Genomic_DNA"/>
</dbReference>
<dbReference type="Proteomes" id="UP000006514">
    <property type="component" value="Unassembled WGS sequence"/>
</dbReference>
<name>J0LDT0_AURST</name>
<proteinExistence type="predicted"/>
<dbReference type="KEGG" id="adl:AURDEDRAFT_176113"/>
<dbReference type="InParanoid" id="J0LDT0"/>